<evidence type="ECO:0000313" key="1">
    <source>
        <dbReference type="EMBL" id="KAI9391413.1"/>
    </source>
</evidence>
<accession>A0ACC0SQ89</accession>
<dbReference type="Proteomes" id="UP000006729">
    <property type="component" value="Chromosome 7"/>
</dbReference>
<protein>
    <submittedName>
        <fullName evidence="1">Uncharacterized protein</fullName>
    </submittedName>
</protein>
<feature type="non-terminal residue" evidence="1">
    <location>
        <position position="1"/>
    </location>
</feature>
<name>A0ACC0SQ89_POPTR</name>
<comment type="caution">
    <text evidence="1">The sequence shown here is derived from an EMBL/GenBank/DDBJ whole genome shotgun (WGS) entry which is preliminary data.</text>
</comment>
<evidence type="ECO:0000313" key="2">
    <source>
        <dbReference type="Proteomes" id="UP000006729"/>
    </source>
</evidence>
<dbReference type="EMBL" id="CM009296">
    <property type="protein sequence ID" value="KAI9391413.1"/>
    <property type="molecule type" value="Genomic_DNA"/>
</dbReference>
<sequence length="158" mass="18116">IVYHYYSFLITATKLRPYSVISLHSKNQDSSQDPPLQATSSSSQELKKEKQGTIRESKRRKSCPTALDRIEEFTPPNFSFTFDTQFSTHSQEFTPKFGSFNLVPSTKERLDDIVLCFHQSSENKKGHQEDKQQVGVSKERVVGVSTLRRSIDGIREKK</sequence>
<gene>
    <name evidence="1" type="ORF">POPTR_007G081350v4</name>
</gene>
<organism evidence="1 2">
    <name type="scientific">Populus trichocarpa</name>
    <name type="common">Western balsam poplar</name>
    <name type="synonym">Populus balsamifera subsp. trichocarpa</name>
    <dbReference type="NCBI Taxonomy" id="3694"/>
    <lineage>
        <taxon>Eukaryota</taxon>
        <taxon>Viridiplantae</taxon>
        <taxon>Streptophyta</taxon>
        <taxon>Embryophyta</taxon>
        <taxon>Tracheophyta</taxon>
        <taxon>Spermatophyta</taxon>
        <taxon>Magnoliopsida</taxon>
        <taxon>eudicotyledons</taxon>
        <taxon>Gunneridae</taxon>
        <taxon>Pentapetalae</taxon>
        <taxon>rosids</taxon>
        <taxon>fabids</taxon>
        <taxon>Malpighiales</taxon>
        <taxon>Salicaceae</taxon>
        <taxon>Saliceae</taxon>
        <taxon>Populus</taxon>
    </lineage>
</organism>
<proteinExistence type="predicted"/>
<keyword evidence="2" id="KW-1185">Reference proteome</keyword>
<reference evidence="1 2" key="1">
    <citation type="journal article" date="2006" name="Science">
        <title>The genome of black cottonwood, Populus trichocarpa (Torr. &amp; Gray).</title>
        <authorList>
            <person name="Tuskan G.A."/>
            <person name="Difazio S."/>
            <person name="Jansson S."/>
            <person name="Bohlmann J."/>
            <person name="Grigoriev I."/>
            <person name="Hellsten U."/>
            <person name="Putnam N."/>
            <person name="Ralph S."/>
            <person name="Rombauts S."/>
            <person name="Salamov A."/>
            <person name="Schein J."/>
            <person name="Sterck L."/>
            <person name="Aerts A."/>
            <person name="Bhalerao R.R."/>
            <person name="Bhalerao R.P."/>
            <person name="Blaudez D."/>
            <person name="Boerjan W."/>
            <person name="Brun A."/>
            <person name="Brunner A."/>
            <person name="Busov V."/>
            <person name="Campbell M."/>
            <person name="Carlson J."/>
            <person name="Chalot M."/>
            <person name="Chapman J."/>
            <person name="Chen G.L."/>
            <person name="Cooper D."/>
            <person name="Coutinho P.M."/>
            <person name="Couturier J."/>
            <person name="Covert S."/>
            <person name="Cronk Q."/>
            <person name="Cunningham R."/>
            <person name="Davis J."/>
            <person name="Degroeve S."/>
            <person name="Dejardin A."/>
            <person name="Depamphilis C."/>
            <person name="Detter J."/>
            <person name="Dirks B."/>
            <person name="Dubchak I."/>
            <person name="Duplessis S."/>
            <person name="Ehlting J."/>
            <person name="Ellis B."/>
            <person name="Gendler K."/>
            <person name="Goodstein D."/>
            <person name="Gribskov M."/>
            <person name="Grimwood J."/>
            <person name="Groover A."/>
            <person name="Gunter L."/>
            <person name="Hamberger B."/>
            <person name="Heinze B."/>
            <person name="Helariutta Y."/>
            <person name="Henrissat B."/>
            <person name="Holligan D."/>
            <person name="Holt R."/>
            <person name="Huang W."/>
            <person name="Islam-Faridi N."/>
            <person name="Jones S."/>
            <person name="Jones-Rhoades M."/>
            <person name="Jorgensen R."/>
            <person name="Joshi C."/>
            <person name="Kangasjarvi J."/>
            <person name="Karlsson J."/>
            <person name="Kelleher C."/>
            <person name="Kirkpatrick R."/>
            <person name="Kirst M."/>
            <person name="Kohler A."/>
            <person name="Kalluri U."/>
            <person name="Larimer F."/>
            <person name="Leebens-Mack J."/>
            <person name="Leple J.C."/>
            <person name="Locascio P."/>
            <person name="Lou Y."/>
            <person name="Lucas S."/>
            <person name="Martin F."/>
            <person name="Montanini B."/>
            <person name="Napoli C."/>
            <person name="Nelson D.R."/>
            <person name="Nelson C."/>
            <person name="Nieminen K."/>
            <person name="Nilsson O."/>
            <person name="Pereda V."/>
            <person name="Peter G."/>
            <person name="Philippe R."/>
            <person name="Pilate G."/>
            <person name="Poliakov A."/>
            <person name="Razumovskaya J."/>
            <person name="Richardson P."/>
            <person name="Rinaldi C."/>
            <person name="Ritland K."/>
            <person name="Rouze P."/>
            <person name="Ryaboy D."/>
            <person name="Schmutz J."/>
            <person name="Schrader J."/>
            <person name="Segerman B."/>
            <person name="Shin H."/>
            <person name="Siddiqui A."/>
            <person name="Sterky F."/>
            <person name="Terry A."/>
            <person name="Tsai C.J."/>
            <person name="Uberbacher E."/>
            <person name="Unneberg P."/>
            <person name="Vahala J."/>
            <person name="Wall K."/>
            <person name="Wessler S."/>
            <person name="Yang G."/>
            <person name="Yin T."/>
            <person name="Douglas C."/>
            <person name="Marra M."/>
            <person name="Sandberg G."/>
            <person name="Van de Peer Y."/>
            <person name="Rokhsar D."/>
        </authorList>
    </citation>
    <scope>NUCLEOTIDE SEQUENCE [LARGE SCALE GENOMIC DNA]</scope>
    <source>
        <strain evidence="2">cv. Nisqually</strain>
    </source>
</reference>